<dbReference type="SMART" id="SM00028">
    <property type="entry name" value="TPR"/>
    <property type="match status" value="5"/>
</dbReference>
<dbReference type="Gene3D" id="1.25.40.10">
    <property type="entry name" value="Tetratricopeptide repeat domain"/>
    <property type="match status" value="3"/>
</dbReference>
<proteinExistence type="inferred from homology"/>
<dbReference type="RefSeq" id="WP_160553758.1">
    <property type="nucleotide sequence ID" value="NZ_CP047650.1"/>
</dbReference>
<protein>
    <recommendedName>
        <fullName evidence="3">protein O-GlcNAc transferase</fullName>
        <ecNumber evidence="3">2.4.1.255</ecNumber>
    </recommendedName>
</protein>
<evidence type="ECO:0000256" key="5">
    <source>
        <dbReference type="ARBA" id="ARBA00022679"/>
    </source>
</evidence>
<reference evidence="10 11" key="1">
    <citation type="submission" date="2020-01" db="EMBL/GenBank/DDBJ databases">
        <title>Genome sequencing of strain KACC 21265.</title>
        <authorList>
            <person name="Heo J."/>
            <person name="Kim S.-J."/>
            <person name="Kim J.-S."/>
            <person name="Hong S.-B."/>
            <person name="Kwon S.-W."/>
        </authorList>
    </citation>
    <scope>NUCLEOTIDE SEQUENCE [LARGE SCALE GENOMIC DNA]</scope>
    <source>
        <strain evidence="10 11">KACC 21265</strain>
    </source>
</reference>
<dbReference type="SUPFAM" id="SSF53756">
    <property type="entry name" value="UDP-Glycosyltransferase/glycogen phosphorylase"/>
    <property type="match status" value="1"/>
</dbReference>
<evidence type="ECO:0000313" key="11">
    <source>
        <dbReference type="Proteomes" id="UP000464787"/>
    </source>
</evidence>
<accession>A0A857J8A1</accession>
<keyword evidence="4" id="KW-0328">Glycosyltransferase</keyword>
<dbReference type="InterPro" id="IPR029489">
    <property type="entry name" value="OGT/SEC/SPY_C"/>
</dbReference>
<comment type="pathway">
    <text evidence="1">Protein modification; protein glycosylation.</text>
</comment>
<dbReference type="AlphaFoldDB" id="A0A857J8A1"/>
<feature type="repeat" description="TPR" evidence="8">
    <location>
        <begin position="107"/>
        <end position="140"/>
    </location>
</feature>
<evidence type="ECO:0000313" key="10">
    <source>
        <dbReference type="EMBL" id="QHI99947.1"/>
    </source>
</evidence>
<dbReference type="EC" id="2.4.1.255" evidence="3"/>
<dbReference type="KEGG" id="xyk:GT347_19365"/>
<feature type="domain" description="O-GlcNAc transferase C-terminal" evidence="9">
    <location>
        <begin position="481"/>
        <end position="673"/>
    </location>
</feature>
<evidence type="ECO:0000256" key="7">
    <source>
        <dbReference type="ARBA" id="ARBA00022803"/>
    </source>
</evidence>
<dbReference type="PROSITE" id="PS50005">
    <property type="entry name" value="TPR"/>
    <property type="match status" value="2"/>
</dbReference>
<organism evidence="10 11">
    <name type="scientific">Xylophilus rhododendri</name>
    <dbReference type="NCBI Taxonomy" id="2697032"/>
    <lineage>
        <taxon>Bacteria</taxon>
        <taxon>Pseudomonadati</taxon>
        <taxon>Pseudomonadota</taxon>
        <taxon>Betaproteobacteria</taxon>
        <taxon>Burkholderiales</taxon>
        <taxon>Xylophilus</taxon>
    </lineage>
</organism>
<dbReference type="InterPro" id="IPR019734">
    <property type="entry name" value="TPR_rpt"/>
</dbReference>
<dbReference type="Pfam" id="PF13432">
    <property type="entry name" value="TPR_16"/>
    <property type="match status" value="2"/>
</dbReference>
<dbReference type="InterPro" id="IPR011990">
    <property type="entry name" value="TPR-like_helical_dom_sf"/>
</dbReference>
<keyword evidence="11" id="KW-1185">Reference proteome</keyword>
<keyword evidence="7 8" id="KW-0802">TPR repeat</keyword>
<name>A0A857J8A1_9BURK</name>
<sequence>MSPSTTRELALATQLFQAGRHVAAAAALRQILARDARVSKAYELLAYLAGNQGRLAECESLLRQAQALPGCSAEACFYLGRVLLQQGRAAEALAPLARSMELGGEFFEAWHELGVSHSALGEEQKALDCFLRAERLQPRSHELQTNLASCLAALRRHEEALRHGQAAIAIEPRWAPAWTGLGQTLSELHRLPEALQSFDRALAFAPGDAIACKGKAIALTRAGRHAEALAAYRALARVAPGTDYLPGQLLLGSMRLCDWSDWRQRLDAVLQAVDAGQRAAAPFALLATPASPAQLLRAATVFSLDLCPPVPASAWTATMPPAILGPRLRIAYFSADFGDHPTSQLIAGLLEQHDRQRFEVFAFSLARRPETAMRQRIRAAVDHFVEVADRSDAEAAALAREHGIAIAIDLMGFTEGCRPRIFAQRAAPLQLSYMGFACTMGSGFMDYLVADATLVTEQDRVHYSEKILTLPDSYQANDDRKPIAAASSSRADWGLPEQGFVFACFNGLVKITPDLLDSWVRVLRQVPGSVLWLLAGPQPACRALEAEAVSRGLEAGRIVWAEALPLDRHLARHAHADLFLDTFHFNAHTTCSDALWAGLAVLTVPGASFASRVAASLLKAAGLPEMVVDSVKAYEQKAVALARAPEEIRALRERLEAGRRTMPLFDTRRFARRLESAFEAVWARQLQGLAPDHIDLADT</sequence>
<evidence type="ECO:0000256" key="2">
    <source>
        <dbReference type="ARBA" id="ARBA00005386"/>
    </source>
</evidence>
<dbReference type="PANTHER" id="PTHR44998">
    <property type="match status" value="1"/>
</dbReference>
<dbReference type="Gene3D" id="3.40.50.2000">
    <property type="entry name" value="Glycogen Phosphorylase B"/>
    <property type="match status" value="1"/>
</dbReference>
<keyword evidence="5" id="KW-0808">Transferase</keyword>
<dbReference type="GO" id="GO:0097363">
    <property type="term" value="F:protein O-acetylglucosaminyltransferase activity"/>
    <property type="evidence" value="ECO:0007669"/>
    <property type="project" value="UniProtKB-EC"/>
</dbReference>
<keyword evidence="6" id="KW-0677">Repeat</keyword>
<feature type="repeat" description="TPR" evidence="8">
    <location>
        <begin position="175"/>
        <end position="208"/>
    </location>
</feature>
<dbReference type="PANTHER" id="PTHR44998:SF1">
    <property type="entry name" value="UDP-N-ACETYLGLUCOSAMINE--PEPTIDE N-ACETYLGLUCOSAMINYLTRANSFERASE 110 KDA SUBUNIT"/>
    <property type="match status" value="1"/>
</dbReference>
<dbReference type="Pfam" id="PF13844">
    <property type="entry name" value="Glyco_transf_41"/>
    <property type="match status" value="1"/>
</dbReference>
<gene>
    <name evidence="10" type="ORF">GT347_19365</name>
</gene>
<evidence type="ECO:0000256" key="8">
    <source>
        <dbReference type="PROSITE-ProRule" id="PRU00339"/>
    </source>
</evidence>
<comment type="similarity">
    <text evidence="2">Belongs to the glycosyltransferase 41 family. O-GlcNAc transferase subfamily.</text>
</comment>
<dbReference type="Proteomes" id="UP000464787">
    <property type="component" value="Chromosome"/>
</dbReference>
<evidence type="ECO:0000256" key="6">
    <source>
        <dbReference type="ARBA" id="ARBA00022737"/>
    </source>
</evidence>
<evidence type="ECO:0000259" key="9">
    <source>
        <dbReference type="Pfam" id="PF13844"/>
    </source>
</evidence>
<evidence type="ECO:0000256" key="3">
    <source>
        <dbReference type="ARBA" id="ARBA00011970"/>
    </source>
</evidence>
<dbReference type="SUPFAM" id="SSF48452">
    <property type="entry name" value="TPR-like"/>
    <property type="match status" value="1"/>
</dbReference>
<dbReference type="Gene3D" id="3.40.50.11380">
    <property type="match status" value="1"/>
</dbReference>
<evidence type="ECO:0000256" key="4">
    <source>
        <dbReference type="ARBA" id="ARBA00022676"/>
    </source>
</evidence>
<evidence type="ECO:0000256" key="1">
    <source>
        <dbReference type="ARBA" id="ARBA00004922"/>
    </source>
</evidence>
<dbReference type="EMBL" id="CP047650">
    <property type="protein sequence ID" value="QHI99947.1"/>
    <property type="molecule type" value="Genomic_DNA"/>
</dbReference>